<sequence length="132" mass="14609">MAEKDLQVQEKKELQTGAESTRNVPVYIPPVDIYESESALTLVADMPGVPIDGVSIDLDKDKLTIRGTVGTEECPGRLLLREYTVGDYYRQFTLSNVIDQNKIEASMKNGVLRVILPKSEAARPRTITVKAS</sequence>
<comment type="similarity">
    <text evidence="1 2">Belongs to the small heat shock protein (HSP20) family.</text>
</comment>
<protein>
    <recommendedName>
        <fullName evidence="3">SHSP domain-containing protein</fullName>
    </recommendedName>
</protein>
<dbReference type="AlphaFoldDB" id="A0A9W6FRF6"/>
<evidence type="ECO:0000256" key="2">
    <source>
        <dbReference type="RuleBase" id="RU003616"/>
    </source>
</evidence>
<evidence type="ECO:0000313" key="4">
    <source>
        <dbReference type="EMBL" id="GLI32928.1"/>
    </source>
</evidence>
<dbReference type="PANTHER" id="PTHR11527">
    <property type="entry name" value="HEAT-SHOCK PROTEIN 20 FAMILY MEMBER"/>
    <property type="match status" value="1"/>
</dbReference>
<proteinExistence type="inferred from homology"/>
<dbReference type="InterPro" id="IPR031107">
    <property type="entry name" value="Small_HSP"/>
</dbReference>
<keyword evidence="5" id="KW-1185">Reference proteome</keyword>
<dbReference type="Pfam" id="PF00011">
    <property type="entry name" value="HSP20"/>
    <property type="match status" value="1"/>
</dbReference>
<gene>
    <name evidence="4" type="ORF">DAMNIGENAA_03610</name>
</gene>
<dbReference type="Gene3D" id="2.60.40.790">
    <property type="match status" value="1"/>
</dbReference>
<dbReference type="Proteomes" id="UP001144372">
    <property type="component" value="Unassembled WGS sequence"/>
</dbReference>
<dbReference type="SUPFAM" id="SSF49764">
    <property type="entry name" value="HSP20-like chaperones"/>
    <property type="match status" value="1"/>
</dbReference>
<dbReference type="CDD" id="cd06464">
    <property type="entry name" value="ACD_sHsps-like"/>
    <property type="match status" value="1"/>
</dbReference>
<comment type="caution">
    <text evidence="4">The sequence shown here is derived from an EMBL/GenBank/DDBJ whole genome shotgun (WGS) entry which is preliminary data.</text>
</comment>
<organism evidence="4 5">
    <name type="scientific">Desulforhabdus amnigena</name>
    <dbReference type="NCBI Taxonomy" id="40218"/>
    <lineage>
        <taxon>Bacteria</taxon>
        <taxon>Pseudomonadati</taxon>
        <taxon>Thermodesulfobacteriota</taxon>
        <taxon>Syntrophobacteria</taxon>
        <taxon>Syntrophobacterales</taxon>
        <taxon>Syntrophobacteraceae</taxon>
        <taxon>Desulforhabdus</taxon>
    </lineage>
</organism>
<dbReference type="EMBL" id="BSDR01000001">
    <property type="protein sequence ID" value="GLI32928.1"/>
    <property type="molecule type" value="Genomic_DNA"/>
</dbReference>
<dbReference type="InterPro" id="IPR002068">
    <property type="entry name" value="A-crystallin/Hsp20_dom"/>
</dbReference>
<evidence type="ECO:0000259" key="3">
    <source>
        <dbReference type="PROSITE" id="PS01031"/>
    </source>
</evidence>
<accession>A0A9W6FRF6</accession>
<evidence type="ECO:0000256" key="1">
    <source>
        <dbReference type="PROSITE-ProRule" id="PRU00285"/>
    </source>
</evidence>
<feature type="domain" description="SHSP" evidence="3">
    <location>
        <begin position="22"/>
        <end position="132"/>
    </location>
</feature>
<name>A0A9W6FRF6_9BACT</name>
<reference evidence="4" key="1">
    <citation type="submission" date="2022-12" db="EMBL/GenBank/DDBJ databases">
        <title>Reference genome sequencing for broad-spectrum identification of bacterial and archaeal isolates by mass spectrometry.</title>
        <authorList>
            <person name="Sekiguchi Y."/>
            <person name="Tourlousse D.M."/>
        </authorList>
    </citation>
    <scope>NUCLEOTIDE SEQUENCE</scope>
    <source>
        <strain evidence="4">ASRB1</strain>
    </source>
</reference>
<evidence type="ECO:0000313" key="5">
    <source>
        <dbReference type="Proteomes" id="UP001144372"/>
    </source>
</evidence>
<dbReference type="RefSeq" id="WP_281791947.1">
    <property type="nucleotide sequence ID" value="NZ_BSDR01000001.1"/>
</dbReference>
<dbReference type="PROSITE" id="PS01031">
    <property type="entry name" value="SHSP"/>
    <property type="match status" value="1"/>
</dbReference>
<dbReference type="InterPro" id="IPR008978">
    <property type="entry name" value="HSP20-like_chaperone"/>
</dbReference>